<dbReference type="Proteomes" id="UP001200034">
    <property type="component" value="Unassembled WGS sequence"/>
</dbReference>
<evidence type="ECO:0000256" key="14">
    <source>
        <dbReference type="ARBA" id="ARBA00078796"/>
    </source>
</evidence>
<feature type="transmembrane region" description="Helical" evidence="15">
    <location>
        <begin position="494"/>
        <end position="515"/>
    </location>
</feature>
<keyword evidence="13" id="KW-0325">Glycoprotein</keyword>
<evidence type="ECO:0000256" key="7">
    <source>
        <dbReference type="ARBA" id="ARBA00022801"/>
    </source>
</evidence>
<dbReference type="Gene3D" id="3.40.630.10">
    <property type="entry name" value="Zn peptidases"/>
    <property type="match status" value="1"/>
</dbReference>
<evidence type="ECO:0000256" key="3">
    <source>
        <dbReference type="ARBA" id="ARBA00010918"/>
    </source>
</evidence>
<dbReference type="Pfam" id="PF22248">
    <property type="entry name" value="ERMP1_C"/>
    <property type="match status" value="1"/>
</dbReference>
<comment type="similarity">
    <text evidence="3">Belongs to the peptidase M28 family.</text>
</comment>
<reference evidence="18" key="1">
    <citation type="journal article" date="2021" name="Mol. Ecol. Resour.">
        <title>Phylogenomic analyses of the genus Drosophila reveals genomic signals of climate adaptation.</title>
        <authorList>
            <person name="Li F."/>
            <person name="Rane R.V."/>
            <person name="Luria V."/>
            <person name="Xiong Z."/>
            <person name="Chen J."/>
            <person name="Li Z."/>
            <person name="Catullo R.A."/>
            <person name="Griffin P.C."/>
            <person name="Schiffer M."/>
            <person name="Pearce S."/>
            <person name="Lee S.F."/>
            <person name="McElroy K."/>
            <person name="Stocker A."/>
            <person name="Shirriffs J."/>
            <person name="Cockerell F."/>
            <person name="Coppin C."/>
            <person name="Sgro C.M."/>
            <person name="Karger A."/>
            <person name="Cain J.W."/>
            <person name="Weber J.A."/>
            <person name="Santpere G."/>
            <person name="Kirschner M.W."/>
            <person name="Hoffmann A.A."/>
            <person name="Oakeshott J.G."/>
            <person name="Zhang G."/>
        </authorList>
    </citation>
    <scope>NUCLEOTIDE SEQUENCE</scope>
    <source>
        <strain evidence="18">BGI-SZ-2011g</strain>
    </source>
</reference>
<keyword evidence="10 15" id="KW-1133">Transmembrane helix</keyword>
<dbReference type="InterPro" id="IPR045175">
    <property type="entry name" value="M28_fam"/>
</dbReference>
<keyword evidence="19" id="KW-1185">Reference proteome</keyword>
<organism evidence="18 19">
    <name type="scientific">Drosophila rubida</name>
    <dbReference type="NCBI Taxonomy" id="30044"/>
    <lineage>
        <taxon>Eukaryota</taxon>
        <taxon>Metazoa</taxon>
        <taxon>Ecdysozoa</taxon>
        <taxon>Arthropoda</taxon>
        <taxon>Hexapoda</taxon>
        <taxon>Insecta</taxon>
        <taxon>Pterygota</taxon>
        <taxon>Neoptera</taxon>
        <taxon>Endopterygota</taxon>
        <taxon>Diptera</taxon>
        <taxon>Brachycera</taxon>
        <taxon>Muscomorpha</taxon>
        <taxon>Ephydroidea</taxon>
        <taxon>Drosophilidae</taxon>
        <taxon>Drosophila</taxon>
    </lineage>
</organism>
<dbReference type="PANTHER" id="PTHR12147:SF22">
    <property type="entry name" value="ENDOPLASMIC RETICULUM METALLOPEPTIDASE 1"/>
    <property type="match status" value="1"/>
</dbReference>
<dbReference type="GO" id="GO:0008235">
    <property type="term" value="F:metalloexopeptidase activity"/>
    <property type="evidence" value="ECO:0007669"/>
    <property type="project" value="InterPro"/>
</dbReference>
<proteinExistence type="inferred from homology"/>
<keyword evidence="9" id="KW-0862">Zinc</keyword>
<evidence type="ECO:0000259" key="16">
    <source>
        <dbReference type="Pfam" id="PF04389"/>
    </source>
</evidence>
<evidence type="ECO:0000256" key="1">
    <source>
        <dbReference type="ARBA" id="ARBA00001947"/>
    </source>
</evidence>
<accession>A0AAD4K2J6</accession>
<evidence type="ECO:0000256" key="10">
    <source>
        <dbReference type="ARBA" id="ARBA00022989"/>
    </source>
</evidence>
<feature type="domain" description="Endoplasmic reticulum metallopeptidase 1-like C-terminal" evidence="17">
    <location>
        <begin position="649"/>
        <end position="873"/>
    </location>
</feature>
<evidence type="ECO:0000256" key="4">
    <source>
        <dbReference type="ARBA" id="ARBA00022670"/>
    </source>
</evidence>
<protein>
    <recommendedName>
        <fullName evidence="14">FXNA-like protease</fullName>
    </recommendedName>
</protein>
<dbReference type="EMBL" id="JAJJHW010002585">
    <property type="protein sequence ID" value="KAH8372492.1"/>
    <property type="molecule type" value="Genomic_DNA"/>
</dbReference>
<keyword evidence="11" id="KW-0482">Metalloprotease</keyword>
<evidence type="ECO:0000256" key="15">
    <source>
        <dbReference type="SAM" id="Phobius"/>
    </source>
</evidence>
<evidence type="ECO:0000313" key="18">
    <source>
        <dbReference type="EMBL" id="KAH8372492.1"/>
    </source>
</evidence>
<dbReference type="FunFam" id="3.40.630.10:FF:000008">
    <property type="entry name" value="Endoplasmic reticulum metallopeptidase 1"/>
    <property type="match status" value="1"/>
</dbReference>
<keyword evidence="8" id="KW-0256">Endoplasmic reticulum</keyword>
<evidence type="ECO:0000259" key="17">
    <source>
        <dbReference type="Pfam" id="PF22248"/>
    </source>
</evidence>
<dbReference type="InterPro" id="IPR007484">
    <property type="entry name" value="Peptidase_M28"/>
</dbReference>
<evidence type="ECO:0000313" key="19">
    <source>
        <dbReference type="Proteomes" id="UP001200034"/>
    </source>
</evidence>
<dbReference type="InterPro" id="IPR053973">
    <property type="entry name" value="ERMP1-like_C"/>
</dbReference>
<evidence type="ECO:0000256" key="6">
    <source>
        <dbReference type="ARBA" id="ARBA00022723"/>
    </source>
</evidence>
<dbReference type="InterPro" id="IPR048024">
    <property type="entry name" value="Fxna-like_M28_dom"/>
</dbReference>
<keyword evidence="7" id="KW-0378">Hydrolase</keyword>
<dbReference type="Pfam" id="PF04389">
    <property type="entry name" value="Peptidase_M28"/>
    <property type="match status" value="1"/>
</dbReference>
<feature type="transmembrane region" description="Helical" evidence="15">
    <location>
        <begin position="384"/>
        <end position="402"/>
    </location>
</feature>
<gene>
    <name evidence="18" type="ORF">KR093_011712</name>
</gene>
<evidence type="ECO:0000256" key="8">
    <source>
        <dbReference type="ARBA" id="ARBA00022824"/>
    </source>
</evidence>
<keyword evidence="6" id="KW-0479">Metal-binding</keyword>
<feature type="transmembrane region" description="Helical" evidence="15">
    <location>
        <begin position="35"/>
        <end position="58"/>
    </location>
</feature>
<comment type="cofactor">
    <cofactor evidence="1">
        <name>Zn(2+)</name>
        <dbReference type="ChEBI" id="CHEBI:29105"/>
    </cofactor>
</comment>
<name>A0AAD4K2J6_9MUSC</name>
<dbReference type="AlphaFoldDB" id="A0AAD4K2J6"/>
<evidence type="ECO:0000256" key="11">
    <source>
        <dbReference type="ARBA" id="ARBA00023049"/>
    </source>
</evidence>
<feature type="transmembrane region" description="Helical" evidence="15">
    <location>
        <begin position="618"/>
        <end position="635"/>
    </location>
</feature>
<feature type="domain" description="Peptidase M28" evidence="16">
    <location>
        <begin position="150"/>
        <end position="343"/>
    </location>
</feature>
<evidence type="ECO:0000256" key="2">
    <source>
        <dbReference type="ARBA" id="ARBA00004477"/>
    </source>
</evidence>
<keyword evidence="12 15" id="KW-0472">Membrane</keyword>
<feature type="non-terminal residue" evidence="18">
    <location>
        <position position="1"/>
    </location>
</feature>
<keyword evidence="4" id="KW-0645">Protease</keyword>
<dbReference type="GO" id="GO:0046872">
    <property type="term" value="F:metal ion binding"/>
    <property type="evidence" value="ECO:0007669"/>
    <property type="project" value="UniProtKB-KW"/>
</dbReference>
<feature type="transmembrane region" description="Helical" evidence="15">
    <location>
        <begin position="521"/>
        <end position="540"/>
    </location>
</feature>
<evidence type="ECO:0000256" key="5">
    <source>
        <dbReference type="ARBA" id="ARBA00022692"/>
    </source>
</evidence>
<feature type="transmembrane region" description="Helical" evidence="15">
    <location>
        <begin position="459"/>
        <end position="482"/>
    </location>
</feature>
<dbReference type="SUPFAM" id="SSF53187">
    <property type="entry name" value="Zn-dependent exopeptidases"/>
    <property type="match status" value="1"/>
</dbReference>
<evidence type="ECO:0000256" key="13">
    <source>
        <dbReference type="ARBA" id="ARBA00023180"/>
    </source>
</evidence>
<sequence>AYLLINYSKKILDDSIEAPRNVGAKQITRDAKLPWYFASGFLMFWGLLFFAVVLPYFYRLPTALTVEDAGKNVFIAERAYNNLYTLSNIGVKLSGTDKNEVEAVNFLLSELAKIKENLQTDLFDMEIDLSKASGLFVIKTFHRVYQGVQNIAVKLSPKSSTIDSYLLINSHFDSESGPGAGDAGFMIVTMMEVLRVIATSKQPIEHPIVFLFNAAEEGGLQASHGFITTHRWAPFCKAVINLDAGGSGGRDILFQTGPDHPWLAKYYKKYIKHPFATTMAEELFQAGLIPSDTDFRQFKTYAKIPGLDMAQCINGFVYHTRYDTIDVIPRESLQNTGENLLGLVRGLANATELNDTEAHKTGHAIFFDFLGIFFFHYSESTGKYLNFGVGGAVLILIFISMWRMAAVSKVSVYLVINWFILVTVIQVISVVLAIALPIIVVNTMDSFGLSLTYYSSPVLIVGLYVCPSLIGLSLPLTIYYSLQCNNKVSAPYHLQLALHGQAVILAVLSIVVTYLGYRSAYIFVIPLVFYVAALVLNLMTIMHDLGYAWTGLLKISQVLPFLYSSYLIYTFIVVLIPMAGRSGSNSNQDLYIAVLSGLGTVLSFGFLVPLINTFRRPSLVIVALLAMTAFTVFLANSTQIGFPYRPKTNCQRISYLDVRNIYYDYDGTVSKDESGYLMLFEDRRREQPLLGTNVNLTNMVSLKSACDKHMMCGMPLYDNRFVTQRYESSWIPRSEPIEPPIPTTLVLLSKTVLNATTVRFEFSLAGPTIMRLFIKAEEDVTISNWSFLRTYLENPPPAPIPHQIYLKYFTDDTPFKFFFEFFKTNGDFKVPLFELGVSSHFTAYKVDAKSKEFESSFPYFSCVDHWPAFYQRYYF</sequence>
<dbReference type="PANTHER" id="PTHR12147">
    <property type="entry name" value="METALLOPEPTIDASE M28 FAMILY MEMBER"/>
    <property type="match status" value="1"/>
</dbReference>
<evidence type="ECO:0000256" key="9">
    <source>
        <dbReference type="ARBA" id="ARBA00022833"/>
    </source>
</evidence>
<keyword evidence="5 15" id="KW-0812">Transmembrane</keyword>
<comment type="subcellular location">
    <subcellularLocation>
        <location evidence="2">Endoplasmic reticulum membrane</location>
        <topology evidence="2">Multi-pass membrane protein</topology>
    </subcellularLocation>
</comment>
<feature type="transmembrane region" description="Helical" evidence="15">
    <location>
        <begin position="561"/>
        <end position="579"/>
    </location>
</feature>
<feature type="transmembrane region" description="Helical" evidence="15">
    <location>
        <begin position="414"/>
        <end position="439"/>
    </location>
</feature>
<dbReference type="GO" id="GO:0005789">
    <property type="term" value="C:endoplasmic reticulum membrane"/>
    <property type="evidence" value="ECO:0007669"/>
    <property type="project" value="UniProtKB-SubCell"/>
</dbReference>
<comment type="caution">
    <text evidence="18">The sequence shown here is derived from an EMBL/GenBank/DDBJ whole genome shotgun (WGS) entry which is preliminary data.</text>
</comment>
<dbReference type="GO" id="GO:0006508">
    <property type="term" value="P:proteolysis"/>
    <property type="evidence" value="ECO:0007669"/>
    <property type="project" value="UniProtKB-KW"/>
</dbReference>
<dbReference type="CDD" id="cd03875">
    <property type="entry name" value="M28_Fxna_like"/>
    <property type="match status" value="1"/>
</dbReference>
<feature type="transmembrane region" description="Helical" evidence="15">
    <location>
        <begin position="591"/>
        <end position="611"/>
    </location>
</feature>
<evidence type="ECO:0000256" key="12">
    <source>
        <dbReference type="ARBA" id="ARBA00023136"/>
    </source>
</evidence>